<dbReference type="GO" id="GO:0005506">
    <property type="term" value="F:iron ion binding"/>
    <property type="evidence" value="ECO:0007669"/>
    <property type="project" value="InterPro"/>
</dbReference>
<evidence type="ECO:0000256" key="2">
    <source>
        <dbReference type="ARBA" id="ARBA00005179"/>
    </source>
</evidence>
<evidence type="ECO:0000256" key="8">
    <source>
        <dbReference type="ARBA" id="ARBA00023033"/>
    </source>
</evidence>
<evidence type="ECO:0000256" key="5">
    <source>
        <dbReference type="ARBA" id="ARBA00022723"/>
    </source>
</evidence>
<comment type="similarity">
    <text evidence="3 10">Belongs to the cytochrome P450 family.</text>
</comment>
<dbReference type="GO" id="GO:0016705">
    <property type="term" value="F:oxidoreductase activity, acting on paired donors, with incorporation or reduction of molecular oxygen"/>
    <property type="evidence" value="ECO:0007669"/>
    <property type="project" value="InterPro"/>
</dbReference>
<dbReference type="InterPro" id="IPR001128">
    <property type="entry name" value="Cyt_P450"/>
</dbReference>
<evidence type="ECO:0000256" key="3">
    <source>
        <dbReference type="ARBA" id="ARBA00010617"/>
    </source>
</evidence>
<dbReference type="PANTHER" id="PTHR46300:SF7">
    <property type="entry name" value="P450, PUTATIVE (EUROFUNG)-RELATED"/>
    <property type="match status" value="1"/>
</dbReference>
<evidence type="ECO:0000256" key="1">
    <source>
        <dbReference type="ARBA" id="ARBA00001971"/>
    </source>
</evidence>
<evidence type="ECO:0000256" key="10">
    <source>
        <dbReference type="RuleBase" id="RU000461"/>
    </source>
</evidence>
<keyword evidence="7 9" id="KW-0408">Iron</keyword>
<keyword evidence="8 10" id="KW-0503">Monooxygenase</keyword>
<protein>
    <recommendedName>
        <fullName evidence="13">O-methylsterigmatocystin oxidoreductase</fullName>
    </recommendedName>
</protein>
<evidence type="ECO:0000313" key="11">
    <source>
        <dbReference type="EMBL" id="CAE6467526.1"/>
    </source>
</evidence>
<feature type="binding site" description="axial binding residue" evidence="9">
    <location>
        <position position="445"/>
    </location>
    <ligand>
        <name>heme</name>
        <dbReference type="ChEBI" id="CHEBI:30413"/>
    </ligand>
    <ligandPart>
        <name>Fe</name>
        <dbReference type="ChEBI" id="CHEBI:18248"/>
    </ligandPart>
</feature>
<evidence type="ECO:0000256" key="7">
    <source>
        <dbReference type="ARBA" id="ARBA00023004"/>
    </source>
</evidence>
<sequence>MVDTRVTLYATSFSLALLLYRYWRSTGKSKVRHPPSPWSLPFVGNLFSVPSGLEYHAFAKLGEQLGSDIIFLNILGHKLVILNSAEAASEILDKRSALYSDRPPVPMITDPSLMNWSGLVSLARYNDVWRYYRRTMNNWLNIRAVDEFNDLQERQAHSLLQRLLNATKRAQPFECAKEEIFFSMGSSMLQLAYGYKPQNPQDPFFKEVVLAFHNAALAGMQTNFLVNAFPALLYVPDWFPGTGWKRIAREWGVQQDKAKTKPFEWVKDQVASGLHQPSLLGSLLQGHKLRSGLTTREEEERLKEVGIMMYGGGTDTTANFLVSFVAAMVLNPHVQARAQEELDTVLGQCALPSVSDKKRLPYIRNLIDEVFRLYPVVPLGAPHACFQNDTYKGYDIQKGTLVLGNIWAIGRDPRHYENPESFNPDRYLDPNVPRPPVFGWGRRKCPGVHFAESSVFINAASLLAMFTFSNTKDSNGLEIMPHIEVERNSVMLELKPFDFELKPRSNAHHQHILGDIND</sequence>
<dbReference type="EMBL" id="CAJMWW010000336">
    <property type="protein sequence ID" value="CAE6467526.1"/>
    <property type="molecule type" value="Genomic_DNA"/>
</dbReference>
<comment type="pathway">
    <text evidence="2">Secondary metabolite biosynthesis.</text>
</comment>
<dbReference type="Proteomes" id="UP000663841">
    <property type="component" value="Unassembled WGS sequence"/>
</dbReference>
<dbReference type="InterPro" id="IPR002401">
    <property type="entry name" value="Cyt_P450_E_grp-I"/>
</dbReference>
<dbReference type="AlphaFoldDB" id="A0A8H3BVH9"/>
<comment type="cofactor">
    <cofactor evidence="1 9">
        <name>heme</name>
        <dbReference type="ChEBI" id="CHEBI:30413"/>
    </cofactor>
</comment>
<dbReference type="InterPro" id="IPR017972">
    <property type="entry name" value="Cyt_P450_CS"/>
</dbReference>
<keyword evidence="6 10" id="KW-0560">Oxidoreductase</keyword>
<dbReference type="CDD" id="cd11065">
    <property type="entry name" value="CYP64-like"/>
    <property type="match status" value="1"/>
</dbReference>
<keyword evidence="4 9" id="KW-0349">Heme</keyword>
<dbReference type="Gene3D" id="1.10.630.10">
    <property type="entry name" value="Cytochrome P450"/>
    <property type="match status" value="1"/>
</dbReference>
<evidence type="ECO:0000256" key="9">
    <source>
        <dbReference type="PIRSR" id="PIRSR602401-1"/>
    </source>
</evidence>
<keyword evidence="5 9" id="KW-0479">Metal-binding</keyword>
<accession>A0A8H3BVH9</accession>
<evidence type="ECO:0000256" key="4">
    <source>
        <dbReference type="ARBA" id="ARBA00022617"/>
    </source>
</evidence>
<dbReference type="PANTHER" id="PTHR46300">
    <property type="entry name" value="P450, PUTATIVE (EUROFUNG)-RELATED-RELATED"/>
    <property type="match status" value="1"/>
</dbReference>
<evidence type="ECO:0008006" key="13">
    <source>
        <dbReference type="Google" id="ProtNLM"/>
    </source>
</evidence>
<evidence type="ECO:0000313" key="12">
    <source>
        <dbReference type="Proteomes" id="UP000663841"/>
    </source>
</evidence>
<dbReference type="GO" id="GO:0004497">
    <property type="term" value="F:monooxygenase activity"/>
    <property type="evidence" value="ECO:0007669"/>
    <property type="project" value="UniProtKB-KW"/>
</dbReference>
<proteinExistence type="inferred from homology"/>
<dbReference type="PRINTS" id="PR00463">
    <property type="entry name" value="EP450I"/>
</dbReference>
<dbReference type="Pfam" id="PF00067">
    <property type="entry name" value="p450"/>
    <property type="match status" value="1"/>
</dbReference>
<dbReference type="PROSITE" id="PS00086">
    <property type="entry name" value="CYTOCHROME_P450"/>
    <property type="match status" value="1"/>
</dbReference>
<evidence type="ECO:0000256" key="6">
    <source>
        <dbReference type="ARBA" id="ARBA00023002"/>
    </source>
</evidence>
<reference evidence="11" key="1">
    <citation type="submission" date="2021-01" db="EMBL/GenBank/DDBJ databases">
        <authorList>
            <person name="Kaushik A."/>
        </authorList>
    </citation>
    <scope>NUCLEOTIDE SEQUENCE</scope>
    <source>
        <strain evidence="11">AG3-T5</strain>
    </source>
</reference>
<dbReference type="InterPro" id="IPR050364">
    <property type="entry name" value="Cytochrome_P450_fung"/>
</dbReference>
<comment type="caution">
    <text evidence="11">The sequence shown here is derived from an EMBL/GenBank/DDBJ whole genome shotgun (WGS) entry which is preliminary data.</text>
</comment>
<name>A0A8H3BVH9_9AGAM</name>
<dbReference type="InterPro" id="IPR036396">
    <property type="entry name" value="Cyt_P450_sf"/>
</dbReference>
<dbReference type="SUPFAM" id="SSF48264">
    <property type="entry name" value="Cytochrome P450"/>
    <property type="match status" value="1"/>
</dbReference>
<dbReference type="GO" id="GO:0020037">
    <property type="term" value="F:heme binding"/>
    <property type="evidence" value="ECO:0007669"/>
    <property type="project" value="InterPro"/>
</dbReference>
<dbReference type="PRINTS" id="PR00385">
    <property type="entry name" value="P450"/>
</dbReference>
<gene>
    <name evidence="11" type="ORF">RDB_LOCUS168006</name>
</gene>
<organism evidence="11 12">
    <name type="scientific">Rhizoctonia solani</name>
    <dbReference type="NCBI Taxonomy" id="456999"/>
    <lineage>
        <taxon>Eukaryota</taxon>
        <taxon>Fungi</taxon>
        <taxon>Dikarya</taxon>
        <taxon>Basidiomycota</taxon>
        <taxon>Agaricomycotina</taxon>
        <taxon>Agaricomycetes</taxon>
        <taxon>Cantharellales</taxon>
        <taxon>Ceratobasidiaceae</taxon>
        <taxon>Rhizoctonia</taxon>
    </lineage>
</organism>